<accession>A0A7D5IPP4</accession>
<dbReference type="RefSeq" id="WP_178010585.1">
    <property type="nucleotide sequence ID" value="NZ_CP058316.1"/>
</dbReference>
<evidence type="ECO:0000256" key="7">
    <source>
        <dbReference type="PROSITE-ProRule" id="PRU10141"/>
    </source>
</evidence>
<evidence type="ECO:0000256" key="3">
    <source>
        <dbReference type="ARBA" id="ARBA00022679"/>
    </source>
</evidence>
<dbReference type="InterPro" id="IPR017441">
    <property type="entry name" value="Protein_kinase_ATP_BS"/>
</dbReference>
<evidence type="ECO:0000313" key="11">
    <source>
        <dbReference type="EMBL" id="QLD11001.1"/>
    </source>
</evidence>
<dbReference type="PROSITE" id="PS00108">
    <property type="entry name" value="PROTEIN_KINASE_ST"/>
    <property type="match status" value="1"/>
</dbReference>
<evidence type="ECO:0000256" key="9">
    <source>
        <dbReference type="SAM" id="Phobius"/>
    </source>
</evidence>
<keyword evidence="9" id="KW-0472">Membrane</keyword>
<dbReference type="GO" id="GO:0005524">
    <property type="term" value="F:ATP binding"/>
    <property type="evidence" value="ECO:0007669"/>
    <property type="project" value="UniProtKB-UniRule"/>
</dbReference>
<dbReference type="Gene3D" id="1.10.510.10">
    <property type="entry name" value="Transferase(Phosphotransferase) domain 1"/>
    <property type="match status" value="1"/>
</dbReference>
<keyword evidence="4 7" id="KW-0547">Nucleotide-binding</keyword>
<dbReference type="Pfam" id="PF00069">
    <property type="entry name" value="Pkinase"/>
    <property type="match status" value="1"/>
</dbReference>
<evidence type="ECO:0000259" key="10">
    <source>
        <dbReference type="PROSITE" id="PS50011"/>
    </source>
</evidence>
<evidence type="ECO:0000256" key="2">
    <source>
        <dbReference type="ARBA" id="ARBA00022527"/>
    </source>
</evidence>
<dbReference type="CDD" id="cd14014">
    <property type="entry name" value="STKc_PknB_like"/>
    <property type="match status" value="1"/>
</dbReference>
<dbReference type="PROSITE" id="PS00107">
    <property type="entry name" value="PROTEIN_KINASE_ATP"/>
    <property type="match status" value="1"/>
</dbReference>
<dbReference type="PROSITE" id="PS50011">
    <property type="entry name" value="PROTEIN_KINASE_DOM"/>
    <property type="match status" value="1"/>
</dbReference>
<dbReference type="EC" id="2.7.11.1" evidence="1"/>
<sequence length="541" mass="54008">MSDGSLSAGHTLAGRYRVVEAIGSGGMARVYLADDEALGRRVAVKVLRSDIPDGATADRAAVETRLLASLNHPGLVTLFDAHLGHEPRFLVMEHVVGTTLAARIADGPLEIRELSALGSQLADALHVVHDAGIVHRDVKPSNILLARSTAPGVPLRAKLADFGIAHLLDGERMTSPSLLVGTAAYIAPELLHGADPAPPSDIYALGLVLLEAASGTRAFAGAEGNRGQLLARLSRDPEMPAELDHRWRDLMCAMTAREPADRPTAHEVMARITAGNGDVVGEGPGAALVEQQRRAALAGVATAAWPVTDLVAAPAPSVSATAPVSASAAVSAAPADTTPTVVASTVTATAASVPERVQTDRRRRRGRRRLALATGAVSAAGIAGLVAASVLLWQPDATPTTEPAESPAVQTPNVTPATETVVTDTSADLEQPADDSADGDVPATGSTVAPAVDQTGTGGAVDGGPPPENGVGNSPGSNNGNGTDNGSGNGSNSGNGPGSNSGNGPGSNSGNGPGSNSGSGPGSNSGNGGGRSSGKPAPGDG</sequence>
<dbReference type="Proteomes" id="UP000509638">
    <property type="component" value="Chromosome"/>
</dbReference>
<evidence type="ECO:0000256" key="6">
    <source>
        <dbReference type="ARBA" id="ARBA00022840"/>
    </source>
</evidence>
<organism evidence="11 12">
    <name type="scientific">Microbacterium oleivorans</name>
    <dbReference type="NCBI Taxonomy" id="273677"/>
    <lineage>
        <taxon>Bacteria</taxon>
        <taxon>Bacillati</taxon>
        <taxon>Actinomycetota</taxon>
        <taxon>Actinomycetes</taxon>
        <taxon>Micrococcales</taxon>
        <taxon>Microbacteriaceae</taxon>
        <taxon>Microbacterium</taxon>
    </lineage>
</organism>
<dbReference type="InterPro" id="IPR008271">
    <property type="entry name" value="Ser/Thr_kinase_AS"/>
</dbReference>
<keyword evidence="6 7" id="KW-0067">ATP-binding</keyword>
<evidence type="ECO:0000256" key="4">
    <source>
        <dbReference type="ARBA" id="ARBA00022741"/>
    </source>
</evidence>
<dbReference type="PANTHER" id="PTHR43289">
    <property type="entry name" value="MITOGEN-ACTIVATED PROTEIN KINASE KINASE KINASE 20-RELATED"/>
    <property type="match status" value="1"/>
</dbReference>
<keyword evidence="9" id="KW-0812">Transmembrane</keyword>
<evidence type="ECO:0000313" key="12">
    <source>
        <dbReference type="Proteomes" id="UP000509638"/>
    </source>
</evidence>
<evidence type="ECO:0000256" key="5">
    <source>
        <dbReference type="ARBA" id="ARBA00022777"/>
    </source>
</evidence>
<dbReference type="PANTHER" id="PTHR43289:SF6">
    <property type="entry name" value="SERINE_THREONINE-PROTEIN KINASE NEKL-3"/>
    <property type="match status" value="1"/>
</dbReference>
<dbReference type="Gene3D" id="3.30.200.20">
    <property type="entry name" value="Phosphorylase Kinase, domain 1"/>
    <property type="match status" value="1"/>
</dbReference>
<dbReference type="InterPro" id="IPR011009">
    <property type="entry name" value="Kinase-like_dom_sf"/>
</dbReference>
<dbReference type="SMART" id="SM00220">
    <property type="entry name" value="S_TKc"/>
    <property type="match status" value="1"/>
</dbReference>
<feature type="transmembrane region" description="Helical" evidence="9">
    <location>
        <begin position="370"/>
        <end position="393"/>
    </location>
</feature>
<keyword evidence="3" id="KW-0808">Transferase</keyword>
<dbReference type="GO" id="GO:0004674">
    <property type="term" value="F:protein serine/threonine kinase activity"/>
    <property type="evidence" value="ECO:0007669"/>
    <property type="project" value="UniProtKB-KW"/>
</dbReference>
<feature type="binding site" evidence="7">
    <location>
        <position position="45"/>
    </location>
    <ligand>
        <name>ATP</name>
        <dbReference type="ChEBI" id="CHEBI:30616"/>
    </ligand>
</feature>
<keyword evidence="5 11" id="KW-0418">Kinase</keyword>
<feature type="region of interest" description="Disordered" evidence="8">
    <location>
        <begin position="430"/>
        <end position="541"/>
    </location>
</feature>
<gene>
    <name evidence="11" type="ORF">HW566_03875</name>
</gene>
<keyword evidence="2 11" id="KW-0723">Serine/threonine-protein kinase</keyword>
<name>A0A7D5IPP4_9MICO</name>
<evidence type="ECO:0000256" key="8">
    <source>
        <dbReference type="SAM" id="MobiDB-lite"/>
    </source>
</evidence>
<dbReference type="EMBL" id="CP058316">
    <property type="protein sequence ID" value="QLD11001.1"/>
    <property type="molecule type" value="Genomic_DNA"/>
</dbReference>
<keyword evidence="9" id="KW-1133">Transmembrane helix</keyword>
<feature type="compositionally biased region" description="Gly residues" evidence="8">
    <location>
        <begin position="483"/>
        <end position="532"/>
    </location>
</feature>
<dbReference type="InterPro" id="IPR000719">
    <property type="entry name" value="Prot_kinase_dom"/>
</dbReference>
<evidence type="ECO:0000256" key="1">
    <source>
        <dbReference type="ARBA" id="ARBA00012513"/>
    </source>
</evidence>
<proteinExistence type="predicted"/>
<dbReference type="SUPFAM" id="SSF56112">
    <property type="entry name" value="Protein kinase-like (PK-like)"/>
    <property type="match status" value="1"/>
</dbReference>
<protein>
    <recommendedName>
        <fullName evidence="1">non-specific serine/threonine protein kinase</fullName>
        <ecNumber evidence="1">2.7.11.1</ecNumber>
    </recommendedName>
</protein>
<feature type="compositionally biased region" description="Low complexity" evidence="8">
    <location>
        <begin position="469"/>
        <end position="482"/>
    </location>
</feature>
<reference evidence="11 12" key="1">
    <citation type="submission" date="2020-06" db="EMBL/GenBank/DDBJ databases">
        <authorList>
            <person name="Jo H."/>
        </authorList>
    </citation>
    <scope>NUCLEOTIDE SEQUENCE [LARGE SCALE GENOMIC DNA]</scope>
    <source>
        <strain evidence="11 12">I46</strain>
    </source>
</reference>
<feature type="domain" description="Protein kinase" evidence="10">
    <location>
        <begin position="16"/>
        <end position="274"/>
    </location>
</feature>
<dbReference type="AlphaFoldDB" id="A0A7D5IPP4"/>